<dbReference type="PROSITE" id="PS00036">
    <property type="entry name" value="BZIP_BASIC"/>
    <property type="match status" value="1"/>
</dbReference>
<protein>
    <recommendedName>
        <fullName evidence="9">BZIP domain-containing protein</fullName>
    </recommendedName>
</protein>
<dbReference type="PANTHER" id="PTHR13044">
    <property type="entry name" value="ACTIVATING TRANSCRIPTION FACTOR ATF 4/5"/>
    <property type="match status" value="1"/>
</dbReference>
<dbReference type="InterPro" id="IPR046347">
    <property type="entry name" value="bZIP_sf"/>
</dbReference>
<evidence type="ECO:0000256" key="6">
    <source>
        <dbReference type="ARBA" id="ARBA00023242"/>
    </source>
</evidence>
<comment type="similarity">
    <text evidence="2">Belongs to the bZIP family.</text>
</comment>
<dbReference type="Gene3D" id="1.20.5.170">
    <property type="match status" value="1"/>
</dbReference>
<evidence type="ECO:0000256" key="8">
    <source>
        <dbReference type="SAM" id="MobiDB-lite"/>
    </source>
</evidence>
<dbReference type="CDD" id="cd14692">
    <property type="entry name" value="bZIP_ATF4"/>
    <property type="match status" value="1"/>
</dbReference>
<dbReference type="Proteomes" id="UP001634394">
    <property type="component" value="Unassembled WGS sequence"/>
</dbReference>
<dbReference type="SUPFAM" id="SSF57959">
    <property type="entry name" value="Leucine zipper domain"/>
    <property type="match status" value="1"/>
</dbReference>
<comment type="subcellular location">
    <subcellularLocation>
        <location evidence="1">Nucleus</location>
    </subcellularLocation>
</comment>
<evidence type="ECO:0000313" key="10">
    <source>
        <dbReference type="EMBL" id="KAL3877903.1"/>
    </source>
</evidence>
<dbReference type="Pfam" id="PF00170">
    <property type="entry name" value="bZIP_1"/>
    <property type="match status" value="1"/>
</dbReference>
<keyword evidence="6" id="KW-0539">Nucleus</keyword>
<feature type="region of interest" description="Disordered" evidence="8">
    <location>
        <begin position="213"/>
        <end position="234"/>
    </location>
</feature>
<evidence type="ECO:0000256" key="3">
    <source>
        <dbReference type="ARBA" id="ARBA00023015"/>
    </source>
</evidence>
<reference evidence="10 11" key="1">
    <citation type="submission" date="2024-11" db="EMBL/GenBank/DDBJ databases">
        <title>Chromosome-level genome assembly of the freshwater bivalve Anodonta woodiana.</title>
        <authorList>
            <person name="Chen X."/>
        </authorList>
    </citation>
    <scope>NUCLEOTIDE SEQUENCE [LARGE SCALE GENOMIC DNA]</scope>
    <source>
        <strain evidence="10">MN2024</strain>
        <tissue evidence="10">Gills</tissue>
    </source>
</reference>
<keyword evidence="7" id="KW-0175">Coiled coil</keyword>
<keyword evidence="5" id="KW-0804">Transcription</keyword>
<dbReference type="GO" id="GO:0003677">
    <property type="term" value="F:DNA binding"/>
    <property type="evidence" value="ECO:0007669"/>
    <property type="project" value="UniProtKB-KW"/>
</dbReference>
<evidence type="ECO:0000256" key="2">
    <source>
        <dbReference type="ARBA" id="ARBA00007163"/>
    </source>
</evidence>
<proteinExistence type="inferred from homology"/>
<dbReference type="SMART" id="SM00338">
    <property type="entry name" value="BRLZ"/>
    <property type="match status" value="1"/>
</dbReference>
<name>A0ABD3WZ77_SINWO</name>
<gene>
    <name evidence="10" type="ORF">ACJMK2_035546</name>
</gene>
<dbReference type="FunFam" id="1.20.5.170:FF:000021">
    <property type="entry name" value="Cyclic AMP-dependent transcription factor ATF-4"/>
    <property type="match status" value="1"/>
</dbReference>
<feature type="compositionally biased region" description="Low complexity" evidence="8">
    <location>
        <begin position="213"/>
        <end position="228"/>
    </location>
</feature>
<dbReference type="AlphaFoldDB" id="A0ABD3WZ77"/>
<keyword evidence="11" id="KW-1185">Reference proteome</keyword>
<dbReference type="PROSITE" id="PS50217">
    <property type="entry name" value="BZIP"/>
    <property type="match status" value="1"/>
</dbReference>
<keyword evidence="3" id="KW-0805">Transcription regulation</keyword>
<sequence length="349" mass="38244">MFSINDLETMQDYLSQVDPLDRFGLFEGILDDEGLEGSLMGFKMSGPKGSIKSLEMDTPDLLDTLLSPADIDPLSQEWMETLDLSDLLAYDVCGAVNTNPSLPPQSVQPVQEVQPEANEHQSTLLKILLTKSLPVAPSPSSPASCVLSISPVSSPVPEAIAVVEQPELSTLSIGDISFTCTRNDNDAFVLDSSAVESGSDGVSILVSPLSPEDVDSLLSSSPPSSPSDFLRTEDSSCNDEYMEMDTDSVVSPASSFECKVSKSKKSRHEPYCTEYVQVGRKEKKKVQNKNAATRYRLKKRAEKQALQSDESILVEKNKDLKEKVESLQREISYMKDLMAEIYKAKGLKK</sequence>
<dbReference type="EMBL" id="JBJQND010000005">
    <property type="protein sequence ID" value="KAL3877903.1"/>
    <property type="molecule type" value="Genomic_DNA"/>
</dbReference>
<keyword evidence="4" id="KW-0238">DNA-binding</keyword>
<evidence type="ECO:0000256" key="7">
    <source>
        <dbReference type="SAM" id="Coils"/>
    </source>
</evidence>
<dbReference type="PANTHER" id="PTHR13044:SF14">
    <property type="entry name" value="CRYPTOCEPHAL, ISOFORM A"/>
    <property type="match status" value="1"/>
</dbReference>
<evidence type="ECO:0000256" key="4">
    <source>
        <dbReference type="ARBA" id="ARBA00023125"/>
    </source>
</evidence>
<organism evidence="10 11">
    <name type="scientific">Sinanodonta woodiana</name>
    <name type="common">Chinese pond mussel</name>
    <name type="synonym">Anodonta woodiana</name>
    <dbReference type="NCBI Taxonomy" id="1069815"/>
    <lineage>
        <taxon>Eukaryota</taxon>
        <taxon>Metazoa</taxon>
        <taxon>Spiralia</taxon>
        <taxon>Lophotrochozoa</taxon>
        <taxon>Mollusca</taxon>
        <taxon>Bivalvia</taxon>
        <taxon>Autobranchia</taxon>
        <taxon>Heteroconchia</taxon>
        <taxon>Palaeoheterodonta</taxon>
        <taxon>Unionida</taxon>
        <taxon>Unionoidea</taxon>
        <taxon>Unionidae</taxon>
        <taxon>Unioninae</taxon>
        <taxon>Sinanodonta</taxon>
    </lineage>
</organism>
<evidence type="ECO:0000256" key="1">
    <source>
        <dbReference type="ARBA" id="ARBA00004123"/>
    </source>
</evidence>
<evidence type="ECO:0000259" key="9">
    <source>
        <dbReference type="PROSITE" id="PS50217"/>
    </source>
</evidence>
<comment type="caution">
    <text evidence="10">The sequence shown here is derived from an EMBL/GenBank/DDBJ whole genome shotgun (WGS) entry which is preliminary data.</text>
</comment>
<dbReference type="InterPro" id="IPR004827">
    <property type="entry name" value="bZIP"/>
</dbReference>
<feature type="coiled-coil region" evidence="7">
    <location>
        <begin position="303"/>
        <end position="337"/>
    </location>
</feature>
<dbReference type="GO" id="GO:0005634">
    <property type="term" value="C:nucleus"/>
    <property type="evidence" value="ECO:0007669"/>
    <property type="project" value="UniProtKB-SubCell"/>
</dbReference>
<evidence type="ECO:0000313" key="11">
    <source>
        <dbReference type="Proteomes" id="UP001634394"/>
    </source>
</evidence>
<evidence type="ECO:0000256" key="5">
    <source>
        <dbReference type="ARBA" id="ARBA00023163"/>
    </source>
</evidence>
<accession>A0ABD3WZ77</accession>
<feature type="domain" description="BZIP" evidence="9">
    <location>
        <begin position="280"/>
        <end position="341"/>
    </location>
</feature>